<dbReference type="GO" id="GO:0005739">
    <property type="term" value="C:mitochondrion"/>
    <property type="evidence" value="ECO:0007669"/>
    <property type="project" value="TreeGrafter"/>
</dbReference>
<keyword evidence="6" id="KW-0285">Flavoprotein</keyword>
<evidence type="ECO:0000256" key="13">
    <source>
        <dbReference type="ARBA" id="ARBA00047880"/>
    </source>
</evidence>
<evidence type="ECO:0000256" key="8">
    <source>
        <dbReference type="ARBA" id="ARBA00022679"/>
    </source>
</evidence>
<evidence type="ECO:0000256" key="9">
    <source>
        <dbReference type="ARBA" id="ARBA00022741"/>
    </source>
</evidence>
<evidence type="ECO:0000256" key="5">
    <source>
        <dbReference type="ARBA" id="ARBA00017394"/>
    </source>
</evidence>
<comment type="pathway">
    <text evidence="2">Cofactor biosynthesis; FMN biosynthesis; FMN from riboflavin (ATP route): step 1/1.</text>
</comment>
<dbReference type="InterPro" id="IPR023468">
    <property type="entry name" value="Riboflavin_kinase"/>
</dbReference>
<keyword evidence="8" id="KW-0808">Transferase</keyword>
<dbReference type="EC" id="2.7.1.26" evidence="4"/>
<keyword evidence="11" id="KW-0067">ATP-binding</keyword>
<evidence type="ECO:0000256" key="12">
    <source>
        <dbReference type="ARBA" id="ARBA00029960"/>
    </source>
</evidence>
<evidence type="ECO:0000256" key="3">
    <source>
        <dbReference type="ARBA" id="ARBA00010108"/>
    </source>
</evidence>
<evidence type="ECO:0000256" key="14">
    <source>
        <dbReference type="SAM" id="MobiDB-lite"/>
    </source>
</evidence>
<evidence type="ECO:0000313" key="17">
    <source>
        <dbReference type="Proteomes" id="UP000283895"/>
    </source>
</evidence>
<comment type="function">
    <text evidence="1">Catalyzes the phosphorylation of riboflavin (vitamin B2) to form flavin mononucleotide (FMN) coenzyme.</text>
</comment>
<name>A0A423WY91_9PEZI</name>
<dbReference type="InterPro" id="IPR023465">
    <property type="entry name" value="Riboflavin_kinase_dom_sf"/>
</dbReference>
<keyword evidence="10" id="KW-0418">Kinase</keyword>
<evidence type="ECO:0000256" key="11">
    <source>
        <dbReference type="ARBA" id="ARBA00022840"/>
    </source>
</evidence>
<evidence type="ECO:0000259" key="15">
    <source>
        <dbReference type="SMART" id="SM00904"/>
    </source>
</evidence>
<feature type="domain" description="Riboflavin kinase" evidence="15">
    <location>
        <begin position="16"/>
        <end position="232"/>
    </location>
</feature>
<dbReference type="SMART" id="SM00904">
    <property type="entry name" value="Flavokinase"/>
    <property type="match status" value="1"/>
</dbReference>
<dbReference type="AlphaFoldDB" id="A0A423WY91"/>
<dbReference type="InterPro" id="IPR015865">
    <property type="entry name" value="Riboflavin_kinase_bac/euk"/>
</dbReference>
<evidence type="ECO:0000256" key="10">
    <source>
        <dbReference type="ARBA" id="ARBA00022777"/>
    </source>
</evidence>
<keyword evidence="7" id="KW-0288">FMN</keyword>
<dbReference type="Pfam" id="PF01687">
    <property type="entry name" value="Flavokinase"/>
    <property type="match status" value="1"/>
</dbReference>
<gene>
    <name evidence="16" type="ORF">VMCG_03166</name>
</gene>
<dbReference type="Proteomes" id="UP000283895">
    <property type="component" value="Unassembled WGS sequence"/>
</dbReference>
<dbReference type="Gene3D" id="2.40.30.30">
    <property type="entry name" value="Riboflavin kinase-like"/>
    <property type="match status" value="1"/>
</dbReference>
<comment type="catalytic activity">
    <reaction evidence="13">
        <text>riboflavin + ATP = FMN + ADP + H(+)</text>
        <dbReference type="Rhea" id="RHEA:14357"/>
        <dbReference type="ChEBI" id="CHEBI:15378"/>
        <dbReference type="ChEBI" id="CHEBI:30616"/>
        <dbReference type="ChEBI" id="CHEBI:57986"/>
        <dbReference type="ChEBI" id="CHEBI:58210"/>
        <dbReference type="ChEBI" id="CHEBI:456216"/>
        <dbReference type="EC" id="2.7.1.26"/>
    </reaction>
</comment>
<dbReference type="GO" id="GO:0009398">
    <property type="term" value="P:FMN biosynthetic process"/>
    <property type="evidence" value="ECO:0007669"/>
    <property type="project" value="UniProtKB-UniPathway"/>
</dbReference>
<evidence type="ECO:0000256" key="1">
    <source>
        <dbReference type="ARBA" id="ARBA00003572"/>
    </source>
</evidence>
<evidence type="ECO:0000256" key="6">
    <source>
        <dbReference type="ARBA" id="ARBA00022630"/>
    </source>
</evidence>
<keyword evidence="17" id="KW-1185">Reference proteome</keyword>
<evidence type="ECO:0000256" key="7">
    <source>
        <dbReference type="ARBA" id="ARBA00022643"/>
    </source>
</evidence>
<dbReference type="GO" id="GO:0008531">
    <property type="term" value="F:riboflavin kinase activity"/>
    <property type="evidence" value="ECO:0007669"/>
    <property type="project" value="UniProtKB-EC"/>
</dbReference>
<dbReference type="UniPathway" id="UPA00276">
    <property type="reaction ID" value="UER00406"/>
</dbReference>
<dbReference type="GO" id="GO:0009231">
    <property type="term" value="P:riboflavin biosynthetic process"/>
    <property type="evidence" value="ECO:0007669"/>
    <property type="project" value="InterPro"/>
</dbReference>
<sequence>MGNTRPVIVGPESGPESPFPLQMEGKVIKGFGRGSKEVSCSCNLIPPRLLSPPYQPSLACAPKSPIHPSIYLSIYPPTCPTHLSTGSQVLPNETLTQINTQLGIPTANLPVDATVNPWISDAKSGVYFGWASLELPAEHPNYQKAVIGGGGDGEGKFAIFPMVMSIGYNPFYNNTVRSAEVHVLNNFGADFYGVEMRLLLLGYIRDELNYEGLEALIKDINMDCEVAKNSLARETWKPAGSMGGKLDCSWLTR</sequence>
<reference evidence="16 17" key="1">
    <citation type="submission" date="2015-09" db="EMBL/GenBank/DDBJ databases">
        <title>Host preference determinants of Valsa canker pathogens revealed by comparative genomics.</title>
        <authorList>
            <person name="Yin Z."/>
            <person name="Huang L."/>
        </authorList>
    </citation>
    <scope>NUCLEOTIDE SEQUENCE [LARGE SCALE GENOMIC DNA]</scope>
    <source>
        <strain evidence="16 17">03-1</strain>
    </source>
</reference>
<dbReference type="PANTHER" id="PTHR22749:SF6">
    <property type="entry name" value="RIBOFLAVIN KINASE"/>
    <property type="match status" value="1"/>
</dbReference>
<comment type="similarity">
    <text evidence="3">Belongs to the flavokinase family.</text>
</comment>
<organism evidence="16 17">
    <name type="scientific">Cytospora schulzeri</name>
    <dbReference type="NCBI Taxonomy" id="448051"/>
    <lineage>
        <taxon>Eukaryota</taxon>
        <taxon>Fungi</taxon>
        <taxon>Dikarya</taxon>
        <taxon>Ascomycota</taxon>
        <taxon>Pezizomycotina</taxon>
        <taxon>Sordariomycetes</taxon>
        <taxon>Sordariomycetidae</taxon>
        <taxon>Diaporthales</taxon>
        <taxon>Cytosporaceae</taxon>
        <taxon>Cytospora</taxon>
    </lineage>
</organism>
<dbReference type="GO" id="GO:0005524">
    <property type="term" value="F:ATP binding"/>
    <property type="evidence" value="ECO:0007669"/>
    <property type="project" value="UniProtKB-KW"/>
</dbReference>
<keyword evidence="9" id="KW-0547">Nucleotide-binding</keyword>
<evidence type="ECO:0000256" key="2">
    <source>
        <dbReference type="ARBA" id="ARBA00005201"/>
    </source>
</evidence>
<dbReference type="STRING" id="356882.A0A423WY91"/>
<feature type="region of interest" description="Disordered" evidence="14">
    <location>
        <begin position="1"/>
        <end position="20"/>
    </location>
</feature>
<accession>A0A423WY91</accession>
<evidence type="ECO:0000313" key="16">
    <source>
        <dbReference type="EMBL" id="ROW08452.1"/>
    </source>
</evidence>
<proteinExistence type="inferred from homology"/>
<dbReference type="EMBL" id="LKEA01000006">
    <property type="protein sequence ID" value="ROW08452.1"/>
    <property type="molecule type" value="Genomic_DNA"/>
</dbReference>
<protein>
    <recommendedName>
        <fullName evidence="5">Riboflavin kinase</fullName>
        <ecNumber evidence="4">2.7.1.26</ecNumber>
    </recommendedName>
    <alternativeName>
        <fullName evidence="12">Flavin mononucleotide kinase 1</fullName>
    </alternativeName>
</protein>
<dbReference type="PANTHER" id="PTHR22749">
    <property type="entry name" value="RIBOFLAVIN KINASE/FMN ADENYLYLTRANSFERASE"/>
    <property type="match status" value="1"/>
</dbReference>
<dbReference type="SUPFAM" id="SSF82114">
    <property type="entry name" value="Riboflavin kinase-like"/>
    <property type="match status" value="1"/>
</dbReference>
<dbReference type="OrthoDB" id="276388at2759"/>
<comment type="caution">
    <text evidence="16">The sequence shown here is derived from an EMBL/GenBank/DDBJ whole genome shotgun (WGS) entry which is preliminary data.</text>
</comment>
<evidence type="ECO:0000256" key="4">
    <source>
        <dbReference type="ARBA" id="ARBA00012105"/>
    </source>
</evidence>